<sequence length="237" mass="26011">MKCLLGLGLTLVLATLVVAEPQCHTSELMQCLDIVINYAHTLPKRSLPVSEQQVGEVCDTLNKGMNCALKFRDNCVTPLQKEILGLLVEGASEFVNDFCTSGSNTRKRYLENAECLNTVSTSDETKTQIEYALSLVEYLNKTKHNEIITYVCCGYRKVYNTFLKMATDTCGKAAVDPVLDMIGLVAAQLPDVVCSGVEGNEDNCVALLPPAGTKVSAEAKKTAIFKFLHHILKNWLD</sequence>
<dbReference type="PANTHER" id="PTHR33964:SF1">
    <property type="entry name" value="RE45066P"/>
    <property type="match status" value="1"/>
</dbReference>
<reference evidence="2 3" key="1">
    <citation type="submission" date="2021-06" db="EMBL/GenBank/DDBJ databases">
        <title>Caerostris darwini draft genome.</title>
        <authorList>
            <person name="Kono N."/>
            <person name="Arakawa K."/>
        </authorList>
    </citation>
    <scope>NUCLEOTIDE SEQUENCE [LARGE SCALE GENOMIC DNA]</scope>
</reference>
<name>A0AAV4RBK4_9ARAC</name>
<gene>
    <name evidence="2" type="primary">AVEN_43751_1</name>
    <name evidence="2" type="ORF">CDAR_212311</name>
</gene>
<dbReference type="EMBL" id="BPLQ01005825">
    <property type="protein sequence ID" value="GIY17681.1"/>
    <property type="molecule type" value="Genomic_DNA"/>
</dbReference>
<feature type="signal peptide" evidence="1">
    <location>
        <begin position="1"/>
        <end position="19"/>
    </location>
</feature>
<evidence type="ECO:0000256" key="1">
    <source>
        <dbReference type="SAM" id="SignalP"/>
    </source>
</evidence>
<feature type="chain" id="PRO_5043495416" evidence="1">
    <location>
        <begin position="20"/>
        <end position="237"/>
    </location>
</feature>
<evidence type="ECO:0000313" key="2">
    <source>
        <dbReference type="EMBL" id="GIY17681.1"/>
    </source>
</evidence>
<dbReference type="Proteomes" id="UP001054837">
    <property type="component" value="Unassembled WGS sequence"/>
</dbReference>
<organism evidence="2 3">
    <name type="scientific">Caerostris darwini</name>
    <dbReference type="NCBI Taxonomy" id="1538125"/>
    <lineage>
        <taxon>Eukaryota</taxon>
        <taxon>Metazoa</taxon>
        <taxon>Ecdysozoa</taxon>
        <taxon>Arthropoda</taxon>
        <taxon>Chelicerata</taxon>
        <taxon>Arachnida</taxon>
        <taxon>Araneae</taxon>
        <taxon>Araneomorphae</taxon>
        <taxon>Entelegynae</taxon>
        <taxon>Araneoidea</taxon>
        <taxon>Araneidae</taxon>
        <taxon>Caerostris</taxon>
    </lineage>
</organism>
<protein>
    <submittedName>
        <fullName evidence="2">Uncharacterized protein</fullName>
    </submittedName>
</protein>
<dbReference type="PANTHER" id="PTHR33964">
    <property type="entry name" value="RE45066P-RELATED"/>
    <property type="match status" value="1"/>
</dbReference>
<comment type="caution">
    <text evidence="2">The sequence shown here is derived from an EMBL/GenBank/DDBJ whole genome shotgun (WGS) entry which is preliminary data.</text>
</comment>
<proteinExistence type="predicted"/>
<keyword evidence="3" id="KW-1185">Reference proteome</keyword>
<keyword evidence="1" id="KW-0732">Signal</keyword>
<accession>A0AAV4RBK4</accession>
<evidence type="ECO:0000313" key="3">
    <source>
        <dbReference type="Proteomes" id="UP001054837"/>
    </source>
</evidence>
<dbReference type="AlphaFoldDB" id="A0AAV4RBK4"/>